<dbReference type="AlphaFoldDB" id="I1CE86"/>
<dbReference type="GeneID" id="93618442"/>
<name>I1CE86_RHIO9</name>
<gene>
    <name evidence="1" type="ORF">RO3G_11477</name>
</gene>
<accession>I1CE86</accession>
<reference evidence="1 2" key="1">
    <citation type="journal article" date="2009" name="PLoS Genet.">
        <title>Genomic analysis of the basal lineage fungus Rhizopus oryzae reveals a whole-genome duplication.</title>
        <authorList>
            <person name="Ma L.-J."/>
            <person name="Ibrahim A.S."/>
            <person name="Skory C."/>
            <person name="Grabherr M.G."/>
            <person name="Burger G."/>
            <person name="Butler M."/>
            <person name="Elias M."/>
            <person name="Idnurm A."/>
            <person name="Lang B.F."/>
            <person name="Sone T."/>
            <person name="Abe A."/>
            <person name="Calvo S.E."/>
            <person name="Corrochano L.M."/>
            <person name="Engels R."/>
            <person name="Fu J."/>
            <person name="Hansberg W."/>
            <person name="Kim J.-M."/>
            <person name="Kodira C.D."/>
            <person name="Koehrsen M.J."/>
            <person name="Liu B."/>
            <person name="Miranda-Saavedra D."/>
            <person name="O'Leary S."/>
            <person name="Ortiz-Castellanos L."/>
            <person name="Poulter R."/>
            <person name="Rodriguez-Romero J."/>
            <person name="Ruiz-Herrera J."/>
            <person name="Shen Y.-Q."/>
            <person name="Zeng Q."/>
            <person name="Galagan J."/>
            <person name="Birren B.W."/>
            <person name="Cuomo C.A."/>
            <person name="Wickes B.L."/>
        </authorList>
    </citation>
    <scope>NUCLEOTIDE SEQUENCE [LARGE SCALE GENOMIC DNA]</scope>
    <source>
        <strain evidence="2">RA 99-880 / ATCC MYA-4621 / FGSC 9543 / NRRL 43880</strain>
    </source>
</reference>
<dbReference type="EMBL" id="CH476740">
    <property type="protein sequence ID" value="EIE86766.1"/>
    <property type="molecule type" value="Genomic_DNA"/>
</dbReference>
<dbReference type="RefSeq" id="XP_067522162.1">
    <property type="nucleotide sequence ID" value="XM_067666061.1"/>
</dbReference>
<keyword evidence="2" id="KW-1185">Reference proteome</keyword>
<protein>
    <submittedName>
        <fullName evidence="1">Uncharacterized protein</fullName>
    </submittedName>
</protein>
<proteinExistence type="predicted"/>
<dbReference type="Proteomes" id="UP000009138">
    <property type="component" value="Unassembled WGS sequence"/>
</dbReference>
<sequence>MAQTVSVPTYWSYFSINNLLSSFPECYLHVLGKDLYGSHFIFHQLVPKTHPCSLLYIRNS</sequence>
<evidence type="ECO:0000313" key="2">
    <source>
        <dbReference type="Proteomes" id="UP000009138"/>
    </source>
</evidence>
<organism evidence="1 2">
    <name type="scientific">Rhizopus delemar (strain RA 99-880 / ATCC MYA-4621 / FGSC 9543 / NRRL 43880)</name>
    <name type="common">Mucormycosis agent</name>
    <name type="synonym">Rhizopus arrhizus var. delemar</name>
    <dbReference type="NCBI Taxonomy" id="246409"/>
    <lineage>
        <taxon>Eukaryota</taxon>
        <taxon>Fungi</taxon>
        <taxon>Fungi incertae sedis</taxon>
        <taxon>Mucoromycota</taxon>
        <taxon>Mucoromycotina</taxon>
        <taxon>Mucoromycetes</taxon>
        <taxon>Mucorales</taxon>
        <taxon>Mucorineae</taxon>
        <taxon>Rhizopodaceae</taxon>
        <taxon>Rhizopus</taxon>
    </lineage>
</organism>
<dbReference type="VEuPathDB" id="FungiDB:RO3G_11477"/>
<evidence type="ECO:0000313" key="1">
    <source>
        <dbReference type="EMBL" id="EIE86766.1"/>
    </source>
</evidence>
<dbReference type="InParanoid" id="I1CE86"/>